<gene>
    <name evidence="1" type="ORF">FHS09_001324</name>
</gene>
<accession>A0A7W4Z9S3</accession>
<dbReference type="EMBL" id="JACHWZ010000005">
    <property type="protein sequence ID" value="MBB3060505.1"/>
    <property type="molecule type" value="Genomic_DNA"/>
</dbReference>
<proteinExistence type="predicted"/>
<reference evidence="1 2" key="1">
    <citation type="submission" date="2020-08" db="EMBL/GenBank/DDBJ databases">
        <title>Genomic Encyclopedia of Type Strains, Phase III (KMG-III): the genomes of soil and plant-associated and newly described type strains.</title>
        <authorList>
            <person name="Whitman W."/>
        </authorList>
    </citation>
    <scope>NUCLEOTIDE SEQUENCE [LARGE SCALE GENOMIC DNA]</scope>
    <source>
        <strain evidence="1 2">CECT 8799</strain>
    </source>
</reference>
<organism evidence="1 2">
    <name type="scientific">Microbulbifer rhizosphaerae</name>
    <dbReference type="NCBI Taxonomy" id="1562603"/>
    <lineage>
        <taxon>Bacteria</taxon>
        <taxon>Pseudomonadati</taxon>
        <taxon>Pseudomonadota</taxon>
        <taxon>Gammaproteobacteria</taxon>
        <taxon>Cellvibrionales</taxon>
        <taxon>Microbulbiferaceae</taxon>
        <taxon>Microbulbifer</taxon>
    </lineage>
</organism>
<evidence type="ECO:0000313" key="2">
    <source>
        <dbReference type="Proteomes" id="UP000535937"/>
    </source>
</evidence>
<dbReference type="AlphaFoldDB" id="A0A7W4Z9S3"/>
<name>A0A7W4Z9S3_9GAMM</name>
<keyword evidence="2" id="KW-1185">Reference proteome</keyword>
<dbReference type="Proteomes" id="UP000535937">
    <property type="component" value="Unassembled WGS sequence"/>
</dbReference>
<sequence length="272" mass="32339">MARERILIAVKTYPTLSTTYIELVRTAGFREDGSWIRIYPSPFRFLERDKQYGKYHWVEMDLKKNTKDPRPESYSPTNIDEIQVLEKVPTDRNWEARSRLILDRNTIYTNLDMINQGAKHNDFSLAIFKPTEILDLVAERCEPEWELTRKEAAQAALRQGSLFDDTDHSDFELVRKLPWKFSYRFRDDTGKITRMMIEDWEIGQLYWNCLKKSNETTAVEKVRAKYLDDFARTKDLYLFLGTTYQQHVRRLDNPYVIIGTFHPPYAPQQSLF</sequence>
<protein>
    <submittedName>
        <fullName evidence="1">Uncharacterized protein</fullName>
    </submittedName>
</protein>
<dbReference type="RefSeq" id="WP_183457957.1">
    <property type="nucleotide sequence ID" value="NZ_JACHWZ010000005.1"/>
</dbReference>
<evidence type="ECO:0000313" key="1">
    <source>
        <dbReference type="EMBL" id="MBB3060505.1"/>
    </source>
</evidence>
<comment type="caution">
    <text evidence="1">The sequence shown here is derived from an EMBL/GenBank/DDBJ whole genome shotgun (WGS) entry which is preliminary data.</text>
</comment>